<protein>
    <recommendedName>
        <fullName evidence="1">Reverse transcriptase domain-containing protein</fullName>
    </recommendedName>
</protein>
<gene>
    <name evidence="2" type="ORF">HGM15179_004636</name>
</gene>
<comment type="caution">
    <text evidence="2">The sequence shown here is derived from an EMBL/GenBank/DDBJ whole genome shotgun (WGS) entry which is preliminary data.</text>
</comment>
<sequence length="178" mass="20650">MHLKKVTTTSVVFFINKDFVKAKILSWTDLQTLRISTIVNFYFSIEKPLLMISHHSWETREVPVDWRLANIVLIVKKGKKEDPGNYRPISLTSVPGKVVEKIILRDVEKHLKDNVVIGHSQHSFMRGRSYLSKLISFYDNVIHLIDQGNPVDAIILDFSKAFYRILLDKMSSSHWINT</sequence>
<name>A0A8K1LQC8_9PASS</name>
<dbReference type="InterPro" id="IPR000477">
    <property type="entry name" value="RT_dom"/>
</dbReference>
<proteinExistence type="predicted"/>
<evidence type="ECO:0000313" key="2">
    <source>
        <dbReference type="EMBL" id="TRZ22429.1"/>
    </source>
</evidence>
<dbReference type="Pfam" id="PF00078">
    <property type="entry name" value="RVT_1"/>
    <property type="match status" value="1"/>
</dbReference>
<accession>A0A8K1LQC8</accession>
<dbReference type="EMBL" id="SWJQ01000096">
    <property type="protein sequence ID" value="TRZ22429.1"/>
    <property type="molecule type" value="Genomic_DNA"/>
</dbReference>
<dbReference type="Proteomes" id="UP000796761">
    <property type="component" value="Unassembled WGS sequence"/>
</dbReference>
<evidence type="ECO:0000313" key="3">
    <source>
        <dbReference type="Proteomes" id="UP000796761"/>
    </source>
</evidence>
<feature type="domain" description="Reverse transcriptase" evidence="1">
    <location>
        <begin position="79"/>
        <end position="170"/>
    </location>
</feature>
<reference evidence="2" key="1">
    <citation type="submission" date="2019-04" db="EMBL/GenBank/DDBJ databases">
        <title>Genome assembly of Zosterops borbonicus 15179.</title>
        <authorList>
            <person name="Leroy T."/>
            <person name="Anselmetti Y."/>
            <person name="Tilak M.-K."/>
            <person name="Nabholz B."/>
        </authorList>
    </citation>
    <scope>NUCLEOTIDE SEQUENCE</scope>
    <source>
        <strain evidence="2">HGM_15179</strain>
        <tissue evidence="2">Muscle</tissue>
    </source>
</reference>
<evidence type="ECO:0000259" key="1">
    <source>
        <dbReference type="Pfam" id="PF00078"/>
    </source>
</evidence>
<dbReference type="PANTHER" id="PTHR33395">
    <property type="entry name" value="TRANSCRIPTASE, PUTATIVE-RELATED-RELATED"/>
    <property type="match status" value="1"/>
</dbReference>
<dbReference type="GO" id="GO:0007508">
    <property type="term" value="P:larval heart development"/>
    <property type="evidence" value="ECO:0007669"/>
    <property type="project" value="TreeGrafter"/>
</dbReference>
<dbReference type="PANTHER" id="PTHR33395:SF22">
    <property type="entry name" value="REVERSE TRANSCRIPTASE DOMAIN-CONTAINING PROTEIN"/>
    <property type="match status" value="1"/>
</dbReference>
<dbReference type="GO" id="GO:0031012">
    <property type="term" value="C:extracellular matrix"/>
    <property type="evidence" value="ECO:0007669"/>
    <property type="project" value="TreeGrafter"/>
</dbReference>
<keyword evidence="3" id="KW-1185">Reference proteome</keyword>
<dbReference type="GO" id="GO:0061343">
    <property type="term" value="P:cell adhesion involved in heart morphogenesis"/>
    <property type="evidence" value="ECO:0007669"/>
    <property type="project" value="TreeGrafter"/>
</dbReference>
<organism evidence="2 3">
    <name type="scientific">Zosterops borbonicus</name>
    <dbReference type="NCBI Taxonomy" id="364589"/>
    <lineage>
        <taxon>Eukaryota</taxon>
        <taxon>Metazoa</taxon>
        <taxon>Chordata</taxon>
        <taxon>Craniata</taxon>
        <taxon>Vertebrata</taxon>
        <taxon>Euteleostomi</taxon>
        <taxon>Archelosauria</taxon>
        <taxon>Archosauria</taxon>
        <taxon>Dinosauria</taxon>
        <taxon>Saurischia</taxon>
        <taxon>Theropoda</taxon>
        <taxon>Coelurosauria</taxon>
        <taxon>Aves</taxon>
        <taxon>Neognathae</taxon>
        <taxon>Neoaves</taxon>
        <taxon>Telluraves</taxon>
        <taxon>Australaves</taxon>
        <taxon>Passeriformes</taxon>
        <taxon>Sylvioidea</taxon>
        <taxon>Zosteropidae</taxon>
        <taxon>Zosterops</taxon>
    </lineage>
</organism>
<dbReference type="AlphaFoldDB" id="A0A8K1LQC8"/>
<dbReference type="OrthoDB" id="416454at2759"/>